<dbReference type="SFLD" id="SFLDG01129">
    <property type="entry name" value="C1.5:_HAD__Beta-PGM__Phosphata"/>
    <property type="match status" value="1"/>
</dbReference>
<name>A0A4Q0I1A4_9FIRM</name>
<dbReference type="InterPro" id="IPR041492">
    <property type="entry name" value="HAD_2"/>
</dbReference>
<dbReference type="Proteomes" id="UP000289166">
    <property type="component" value="Unassembled WGS sequence"/>
</dbReference>
<dbReference type="SFLD" id="SFLDG01135">
    <property type="entry name" value="C1.5.6:_HAD__Beta-PGM__Phospha"/>
    <property type="match status" value="1"/>
</dbReference>
<dbReference type="AlphaFoldDB" id="A0A4Q0I1A4"/>
<dbReference type="PANTHER" id="PTHR18901:SF38">
    <property type="entry name" value="PSEUDOURIDINE-5'-PHOSPHATASE"/>
    <property type="match status" value="1"/>
</dbReference>
<evidence type="ECO:0000313" key="1">
    <source>
        <dbReference type="EMBL" id="RXE57903.1"/>
    </source>
</evidence>
<dbReference type="PANTHER" id="PTHR18901">
    <property type="entry name" value="2-DEOXYGLUCOSE-6-PHOSPHATE PHOSPHATASE 2"/>
    <property type="match status" value="1"/>
</dbReference>
<sequence length="217" mass="24548">MEKVKAVIFDMDGLMIDTERLYFDVERLIARNFGKEVEDQTLWKMMGRKPLEAITIFAKDLGLDISPEELLNIRDDLFVKKLINEVEALPGLFEILNVIRGKMKVAIATGSPKKFLEIVLDKLKIEDYFDVFVTSDEIEKGKPDPEIYIMAAKRLEVIPAECIVLEDSSNGALAAVRAGCYTIAVPSAYTNRQDFSFVNYIARDLKDAAEKINEFLG</sequence>
<dbReference type="InterPro" id="IPR006439">
    <property type="entry name" value="HAD-SF_hydro_IA"/>
</dbReference>
<accession>A0A4Q0I1A4</accession>
<dbReference type="SUPFAM" id="SSF56784">
    <property type="entry name" value="HAD-like"/>
    <property type="match status" value="1"/>
</dbReference>
<comment type="caution">
    <text evidence="1">The sequence shown here is derived from an EMBL/GenBank/DDBJ whole genome shotgun (WGS) entry which is preliminary data.</text>
</comment>
<dbReference type="Gene3D" id="1.10.150.240">
    <property type="entry name" value="Putative phosphatase, domain 2"/>
    <property type="match status" value="1"/>
</dbReference>
<reference evidence="2" key="1">
    <citation type="submission" date="2018-11" db="EMBL/GenBank/DDBJ databases">
        <title>Genome sequencing of a novel mesophilic and cellulolytic organism within the genus Hungateiclostridium.</title>
        <authorList>
            <person name="Rettenmaier R."/>
            <person name="Liebl W."/>
            <person name="Zverlov V."/>
        </authorList>
    </citation>
    <scope>NUCLEOTIDE SEQUENCE [LARGE SCALE GENOMIC DNA]</scope>
    <source>
        <strain evidence="2">N2K1</strain>
    </source>
</reference>
<dbReference type="OrthoDB" id="9797743at2"/>
<gene>
    <name evidence="1" type="ORF">EFD62_15120</name>
</gene>
<dbReference type="InterPro" id="IPR023198">
    <property type="entry name" value="PGP-like_dom2"/>
</dbReference>
<dbReference type="SFLD" id="SFLDS00003">
    <property type="entry name" value="Haloacid_Dehalogenase"/>
    <property type="match status" value="1"/>
</dbReference>
<dbReference type="InterPro" id="IPR036412">
    <property type="entry name" value="HAD-like_sf"/>
</dbReference>
<dbReference type="Gene3D" id="3.40.50.1000">
    <property type="entry name" value="HAD superfamily/HAD-like"/>
    <property type="match status" value="1"/>
</dbReference>
<protein>
    <submittedName>
        <fullName evidence="1">HAD family phosphatase</fullName>
    </submittedName>
</protein>
<dbReference type="InterPro" id="IPR023214">
    <property type="entry name" value="HAD_sf"/>
</dbReference>
<dbReference type="NCBIfam" id="TIGR01549">
    <property type="entry name" value="HAD-SF-IA-v1"/>
    <property type="match status" value="1"/>
</dbReference>
<keyword evidence="2" id="KW-1185">Reference proteome</keyword>
<dbReference type="NCBIfam" id="TIGR01509">
    <property type="entry name" value="HAD-SF-IA-v3"/>
    <property type="match status" value="1"/>
</dbReference>
<organism evidence="1 2">
    <name type="scientific">Acetivibrio mesophilus</name>
    <dbReference type="NCBI Taxonomy" id="2487273"/>
    <lineage>
        <taxon>Bacteria</taxon>
        <taxon>Bacillati</taxon>
        <taxon>Bacillota</taxon>
        <taxon>Clostridia</taxon>
        <taxon>Eubacteriales</taxon>
        <taxon>Oscillospiraceae</taxon>
        <taxon>Acetivibrio</taxon>
    </lineage>
</organism>
<dbReference type="Pfam" id="PF13419">
    <property type="entry name" value="HAD_2"/>
    <property type="match status" value="1"/>
</dbReference>
<proteinExistence type="predicted"/>
<dbReference type="PRINTS" id="PR00413">
    <property type="entry name" value="HADHALOGNASE"/>
</dbReference>
<evidence type="ECO:0000313" key="2">
    <source>
        <dbReference type="Proteomes" id="UP000289166"/>
    </source>
</evidence>
<dbReference type="EMBL" id="RLII01000030">
    <property type="protein sequence ID" value="RXE57903.1"/>
    <property type="molecule type" value="Genomic_DNA"/>
</dbReference>
<dbReference type="RefSeq" id="WP_069196087.1">
    <property type="nucleotide sequence ID" value="NZ_RLII01000030.1"/>
</dbReference>